<name>A0A933L2Y1_9HYPH</name>
<dbReference type="InterPro" id="IPR019079">
    <property type="entry name" value="Capsule_synth_CapA"/>
</dbReference>
<dbReference type="InterPro" id="IPR002737">
    <property type="entry name" value="MEMO1_fam"/>
</dbReference>
<evidence type="ECO:0000313" key="4">
    <source>
        <dbReference type="Proteomes" id="UP000782610"/>
    </source>
</evidence>
<proteinExistence type="inferred from homology"/>
<dbReference type="PANTHER" id="PTHR33393">
    <property type="entry name" value="POLYGLUTAMINE SYNTHESIS ACCESSORY PROTEIN RV0574C-RELATED"/>
    <property type="match status" value="1"/>
</dbReference>
<dbReference type="SMART" id="SM00854">
    <property type="entry name" value="PGA_cap"/>
    <property type="match status" value="1"/>
</dbReference>
<sequence length="561" mass="59066">MTGVAGRAKAAVWLVLAGLWLGPSGGTLHAADNPYLPAQDPAPILAAIAKETPAFAPPAGVTGISVPHHLLAADLIARGFWAASAGHYRTILLVSPDHFHKVSKAFGTTRENLKSVFGTVASDTAGVNALAVRSDLVEVLPTLATEHGVMAEAPFIKHFFPNATVIPLLGSVNATEADWRAMTEALKPLIGPDTLVVQSTDYSHYRPMPEAMARDQETLAMIATGDPAQVAPLLQPEHMDSKAAQFIQLALQREVFDAHPVVLANGNSVEYGTGPGSTTSYVVTAFVRDAADGTVFDYPGQTRMIFGGDVLLGRYFLPALRDPAAWTMIRDTVLAATRRTPLIVNLEGVLLDGPVTGVDFSTHVMVTDDAAPVLAALNVKAASLANNHANDLGAEGRVETVKLLTGLGVAPMQHGTVTDFGAFRLLALNFVSGKFVGDAIGDPDDLDWVCGLTAAPPLIAFVHWGTEYTSSAGDKERAIAERLVRCGVALIVGAHSHQASAAIAPFAGGQAQMLYSLGNFLFDQSAPRGSGTLLEMRVFKQGTIAARLIPIANLFELSKPG</sequence>
<feature type="domain" description="Capsule synthesis protein CapA" evidence="2">
    <location>
        <begin position="303"/>
        <end position="524"/>
    </location>
</feature>
<comment type="caution">
    <text evidence="3">The sequence shown here is derived from an EMBL/GenBank/DDBJ whole genome shotgun (WGS) entry which is preliminary data.</text>
</comment>
<evidence type="ECO:0000259" key="2">
    <source>
        <dbReference type="SMART" id="SM00854"/>
    </source>
</evidence>
<dbReference type="AlphaFoldDB" id="A0A933L2Y1"/>
<evidence type="ECO:0000256" key="1">
    <source>
        <dbReference type="ARBA" id="ARBA00005662"/>
    </source>
</evidence>
<gene>
    <name evidence="3" type="primary">amrB</name>
    <name evidence="3" type="ORF">HY834_16020</name>
</gene>
<reference evidence="3" key="1">
    <citation type="submission" date="2020-07" db="EMBL/GenBank/DDBJ databases">
        <title>Huge and variable diversity of episymbiotic CPR bacteria and DPANN archaea in groundwater ecosystems.</title>
        <authorList>
            <person name="He C.Y."/>
            <person name="Keren R."/>
            <person name="Whittaker M."/>
            <person name="Farag I.F."/>
            <person name="Doudna J."/>
            <person name="Cate J.H.D."/>
            <person name="Banfield J.F."/>
        </authorList>
    </citation>
    <scope>NUCLEOTIDE SEQUENCE</scope>
    <source>
        <strain evidence="3">NC_groundwater_1586_Pr3_B-0.1um_66_15</strain>
    </source>
</reference>
<organism evidence="3 4">
    <name type="scientific">Devosia nanyangense</name>
    <dbReference type="NCBI Taxonomy" id="1228055"/>
    <lineage>
        <taxon>Bacteria</taxon>
        <taxon>Pseudomonadati</taxon>
        <taxon>Pseudomonadota</taxon>
        <taxon>Alphaproteobacteria</taxon>
        <taxon>Hyphomicrobiales</taxon>
        <taxon>Devosiaceae</taxon>
        <taxon>Devosia</taxon>
    </lineage>
</organism>
<evidence type="ECO:0000313" key="3">
    <source>
        <dbReference type="EMBL" id="MBI4923249.1"/>
    </source>
</evidence>
<dbReference type="Gene3D" id="3.40.830.10">
    <property type="entry name" value="LigB-like"/>
    <property type="match status" value="1"/>
</dbReference>
<dbReference type="InterPro" id="IPR052169">
    <property type="entry name" value="CW_Biosynth-Accessory"/>
</dbReference>
<dbReference type="Pfam" id="PF01875">
    <property type="entry name" value="Memo"/>
    <property type="match status" value="1"/>
</dbReference>
<dbReference type="InterPro" id="IPR029052">
    <property type="entry name" value="Metallo-depent_PP-like"/>
</dbReference>
<dbReference type="CDD" id="cd07361">
    <property type="entry name" value="MEMO_like"/>
    <property type="match status" value="1"/>
</dbReference>
<dbReference type="SUPFAM" id="SSF56300">
    <property type="entry name" value="Metallo-dependent phosphatases"/>
    <property type="match status" value="1"/>
</dbReference>
<dbReference type="PANTHER" id="PTHR33393:SF11">
    <property type="entry name" value="POLYGLUTAMINE SYNTHESIS ACCESSORY PROTEIN RV0574C-RELATED"/>
    <property type="match status" value="1"/>
</dbReference>
<accession>A0A933L2Y1</accession>
<dbReference type="Pfam" id="PF09587">
    <property type="entry name" value="PGA_cap"/>
    <property type="match status" value="2"/>
</dbReference>
<protein>
    <submittedName>
        <fullName evidence="3">AmmeMemoRadiSam system protein B</fullName>
    </submittedName>
</protein>
<dbReference type="Proteomes" id="UP000782610">
    <property type="component" value="Unassembled WGS sequence"/>
</dbReference>
<dbReference type="EMBL" id="JACRAF010000049">
    <property type="protein sequence ID" value="MBI4923249.1"/>
    <property type="molecule type" value="Genomic_DNA"/>
</dbReference>
<dbReference type="NCBIfam" id="TIGR04336">
    <property type="entry name" value="AmmeMemoSam_B"/>
    <property type="match status" value="1"/>
</dbReference>
<comment type="similarity">
    <text evidence="1">Belongs to the CapA family.</text>
</comment>